<accession>A0A8S1T9P6</accession>
<name>A0A8S1T9P6_9CILI</name>
<dbReference type="AlphaFoldDB" id="A0A8S1T9P6"/>
<reference evidence="2" key="1">
    <citation type="submission" date="2021-01" db="EMBL/GenBank/DDBJ databases">
        <authorList>
            <consortium name="Genoscope - CEA"/>
            <person name="William W."/>
        </authorList>
    </citation>
    <scope>NUCLEOTIDE SEQUENCE</scope>
</reference>
<dbReference type="EMBL" id="CAJJDO010000018">
    <property type="protein sequence ID" value="CAD8148993.1"/>
    <property type="molecule type" value="Genomic_DNA"/>
</dbReference>
<protein>
    <submittedName>
        <fullName evidence="2">Uncharacterized protein</fullName>
    </submittedName>
</protein>
<keyword evidence="3" id="KW-1185">Reference proteome</keyword>
<organism evidence="2 3">
    <name type="scientific">Paramecium pentaurelia</name>
    <dbReference type="NCBI Taxonomy" id="43138"/>
    <lineage>
        <taxon>Eukaryota</taxon>
        <taxon>Sar</taxon>
        <taxon>Alveolata</taxon>
        <taxon>Ciliophora</taxon>
        <taxon>Intramacronucleata</taxon>
        <taxon>Oligohymenophorea</taxon>
        <taxon>Peniculida</taxon>
        <taxon>Parameciidae</taxon>
        <taxon>Paramecium</taxon>
    </lineage>
</organism>
<sequence length="286" mass="33913">MSLKANNQEHLTKLKDINIYPNNGEYTDFKKKKIIIQAQQLNEYYEGMLWDIIKQLDQFFQSINNSYNISKDDLQKFKQLMNEINKQIIKALDKIDSFEKQPKEPYENQINLKTRKCQYSQTPQNLGDTGVLQPAISSIIENKIQIEQEENKVLKEKQINQVSNKQNQQQRCLINHSYIQDHLENYQIILHLLLQQNLKNNKNSLKCFCDVNIKCSHLTTLSNKNLFDLLLNQQQDQLFLNLHKQLKVLNCTNNFCSFRCINVQINNLDRRQQKYYCLLCNEYSVA</sequence>
<dbReference type="Proteomes" id="UP000689195">
    <property type="component" value="Unassembled WGS sequence"/>
</dbReference>
<evidence type="ECO:0000313" key="3">
    <source>
        <dbReference type="Proteomes" id="UP000689195"/>
    </source>
</evidence>
<gene>
    <name evidence="2" type="ORF">PPENT_87.1.T0180345</name>
</gene>
<evidence type="ECO:0000256" key="1">
    <source>
        <dbReference type="SAM" id="Coils"/>
    </source>
</evidence>
<evidence type="ECO:0000313" key="2">
    <source>
        <dbReference type="EMBL" id="CAD8148993.1"/>
    </source>
</evidence>
<comment type="caution">
    <text evidence="2">The sequence shown here is derived from an EMBL/GenBank/DDBJ whole genome shotgun (WGS) entry which is preliminary data.</text>
</comment>
<proteinExistence type="predicted"/>
<keyword evidence="1" id="KW-0175">Coiled coil</keyword>
<feature type="coiled-coil region" evidence="1">
    <location>
        <begin position="74"/>
        <end position="101"/>
    </location>
</feature>
<dbReference type="OrthoDB" id="10675339at2759"/>